<sequence>MVSTPARGPVKPSNLPDGTVTRETAKHLQIMAGRPCLKPNSELALLKVGYPL</sequence>
<proteinExistence type="predicted"/>
<evidence type="ECO:0000256" key="1">
    <source>
        <dbReference type="SAM" id="MobiDB-lite"/>
    </source>
</evidence>
<gene>
    <name evidence="2" type="ORF">BN2614_LOCUS1</name>
</gene>
<dbReference type="AlphaFoldDB" id="A0A9X9Q338"/>
<organism evidence="2 3">
    <name type="scientific">Gulo gulo</name>
    <name type="common">Wolverine</name>
    <name type="synonym">Gluton</name>
    <dbReference type="NCBI Taxonomy" id="48420"/>
    <lineage>
        <taxon>Eukaryota</taxon>
        <taxon>Metazoa</taxon>
        <taxon>Chordata</taxon>
        <taxon>Craniata</taxon>
        <taxon>Vertebrata</taxon>
        <taxon>Euteleostomi</taxon>
        <taxon>Mammalia</taxon>
        <taxon>Eutheria</taxon>
        <taxon>Laurasiatheria</taxon>
        <taxon>Carnivora</taxon>
        <taxon>Caniformia</taxon>
        <taxon>Musteloidea</taxon>
        <taxon>Mustelidae</taxon>
        <taxon>Guloninae</taxon>
        <taxon>Gulo</taxon>
    </lineage>
</organism>
<name>A0A9X9Q338_GULGU</name>
<dbReference type="EMBL" id="CYRY02027264">
    <property type="protein sequence ID" value="VCW99039.1"/>
    <property type="molecule type" value="Genomic_DNA"/>
</dbReference>
<dbReference type="Proteomes" id="UP000269945">
    <property type="component" value="Unassembled WGS sequence"/>
</dbReference>
<keyword evidence="3" id="KW-1185">Reference proteome</keyword>
<feature type="region of interest" description="Disordered" evidence="1">
    <location>
        <begin position="1"/>
        <end position="20"/>
    </location>
</feature>
<reference evidence="2 3" key="1">
    <citation type="submission" date="2018-10" db="EMBL/GenBank/DDBJ databases">
        <authorList>
            <person name="Ekblom R."/>
            <person name="Jareborg N."/>
        </authorList>
    </citation>
    <scope>NUCLEOTIDE SEQUENCE [LARGE SCALE GENOMIC DNA]</scope>
    <source>
        <tissue evidence="2">Muscle</tissue>
    </source>
</reference>
<accession>A0A9X9Q338</accession>
<protein>
    <submittedName>
        <fullName evidence="2">Uncharacterized protein</fullName>
    </submittedName>
</protein>
<evidence type="ECO:0000313" key="2">
    <source>
        <dbReference type="EMBL" id="VCW99039.1"/>
    </source>
</evidence>
<evidence type="ECO:0000313" key="3">
    <source>
        <dbReference type="Proteomes" id="UP000269945"/>
    </source>
</evidence>
<comment type="caution">
    <text evidence="2">The sequence shown here is derived from an EMBL/GenBank/DDBJ whole genome shotgun (WGS) entry which is preliminary data.</text>
</comment>